<feature type="transmembrane region" description="Helical" evidence="7">
    <location>
        <begin position="36"/>
        <end position="56"/>
    </location>
</feature>
<evidence type="ECO:0000256" key="4">
    <source>
        <dbReference type="ARBA" id="ARBA00022968"/>
    </source>
</evidence>
<dbReference type="GO" id="GO:0006493">
    <property type="term" value="P:protein O-linked glycosylation"/>
    <property type="evidence" value="ECO:0007669"/>
    <property type="project" value="UniProtKB-ARBA"/>
</dbReference>
<dbReference type="PANTHER" id="PTHR23033">
    <property type="entry name" value="BETA1,3-GALACTOSYLTRANSFERASE"/>
    <property type="match status" value="1"/>
</dbReference>
<dbReference type="Proteomes" id="UP000664991">
    <property type="component" value="Unassembled WGS sequence"/>
</dbReference>
<evidence type="ECO:0000256" key="6">
    <source>
        <dbReference type="ARBA" id="ARBA00023136"/>
    </source>
</evidence>
<proteinExistence type="inferred from homology"/>
<dbReference type="FunFam" id="3.90.550.50:FF:000016">
    <property type="entry name" value="C1GALT1-specific chaperone 1"/>
    <property type="match status" value="1"/>
</dbReference>
<keyword evidence="4" id="KW-0735">Signal-anchor</keyword>
<evidence type="ECO:0000256" key="5">
    <source>
        <dbReference type="ARBA" id="ARBA00022989"/>
    </source>
</evidence>
<dbReference type="PANTHER" id="PTHR23033:SF2">
    <property type="entry name" value="C1GALT1-SPECIFIC CHAPERONE 1"/>
    <property type="match status" value="1"/>
</dbReference>
<dbReference type="GO" id="GO:0016020">
    <property type="term" value="C:membrane"/>
    <property type="evidence" value="ECO:0007669"/>
    <property type="project" value="UniProtKB-SubCell"/>
</dbReference>
<gene>
    <name evidence="8" type="ORF">JEQ12_020405</name>
</gene>
<evidence type="ECO:0000313" key="9">
    <source>
        <dbReference type="Proteomes" id="UP000664991"/>
    </source>
</evidence>
<protein>
    <recommendedName>
        <fullName evidence="10">C1GALT1-specific chaperone 1</fullName>
    </recommendedName>
</protein>
<keyword evidence="3 7" id="KW-0812">Transmembrane</keyword>
<dbReference type="Gene3D" id="3.90.550.50">
    <property type="match status" value="1"/>
</dbReference>
<sequence length="346" mass="39689">MERSASLRSFHARITSVKLFHTWSFKGKMLSESSSFLKGVMLGSIFCALITMLGHIKIGHGNRMHHHEHHHLQAPNKEDILKISEDERMELSKSFRVYCILLVKPKDVSLWAAVKETWTNHCDKVDFFSSENVKVFESVNMETNDMWLMMRKAYKYAFDKYRDQYNWFFLARPTTFAIIENLKYFLLKKDPSQPFYLGHTVKSGDLEYVSMEGGIVLSIESMKRLNSLLSIPEKCPEQGGMIWKISEDKQLAVCLKYAGVFAENAEDSEGKDIFNTKSVGLFIKEAMTNHPNQVVEGCCSDMAVTFNGLTPNQMHVMMYGVYRLRAFGHVFNDALVFLPPNGSDND</sequence>
<evidence type="ECO:0000256" key="3">
    <source>
        <dbReference type="ARBA" id="ARBA00022692"/>
    </source>
</evidence>
<evidence type="ECO:0000256" key="7">
    <source>
        <dbReference type="SAM" id="Phobius"/>
    </source>
</evidence>
<comment type="caution">
    <text evidence="8">The sequence shown here is derived from an EMBL/GenBank/DDBJ whole genome shotgun (WGS) entry which is preliminary data.</text>
</comment>
<evidence type="ECO:0008006" key="10">
    <source>
        <dbReference type="Google" id="ProtNLM"/>
    </source>
</evidence>
<comment type="subcellular location">
    <subcellularLocation>
        <location evidence="1">Membrane</location>
        <topology evidence="1">Single-pass type II membrane protein</topology>
    </subcellularLocation>
</comment>
<name>A0A835ZMN5_SHEEP</name>
<accession>A0A835ZMN5</accession>
<comment type="similarity">
    <text evidence="2">Belongs to the glycosyltransferase 31 family. Beta3-Gal-T subfamily.</text>
</comment>
<dbReference type="EMBL" id="JAEMGP010000027">
    <property type="protein sequence ID" value="KAG5194044.1"/>
    <property type="molecule type" value="Genomic_DNA"/>
</dbReference>
<evidence type="ECO:0000256" key="2">
    <source>
        <dbReference type="ARBA" id="ARBA00006462"/>
    </source>
</evidence>
<dbReference type="InterPro" id="IPR026050">
    <property type="entry name" value="C1GALT1/C1GALT1_chp1"/>
</dbReference>
<evidence type="ECO:0000256" key="1">
    <source>
        <dbReference type="ARBA" id="ARBA00004606"/>
    </source>
</evidence>
<dbReference type="AlphaFoldDB" id="A0A835ZMN5"/>
<dbReference type="GO" id="GO:0016263">
    <property type="term" value="F:glycoprotein-N-acetylgalactosamine 3-beta-galactosyltransferase activity"/>
    <property type="evidence" value="ECO:0007669"/>
    <property type="project" value="TreeGrafter"/>
</dbReference>
<keyword evidence="6 7" id="KW-0472">Membrane</keyword>
<keyword evidence="5 7" id="KW-1133">Transmembrane helix</keyword>
<evidence type="ECO:0000313" key="8">
    <source>
        <dbReference type="EMBL" id="KAG5194044.1"/>
    </source>
</evidence>
<reference evidence="8 9" key="1">
    <citation type="submission" date="2020-12" db="EMBL/GenBank/DDBJ databases">
        <title>De novo assembly of Tibetan sheep genome.</title>
        <authorList>
            <person name="Li X."/>
        </authorList>
    </citation>
    <scope>NUCLEOTIDE SEQUENCE [LARGE SCALE GENOMIC DNA]</scope>
    <source>
        <tissue evidence="8">Heart</tissue>
    </source>
</reference>
<organism evidence="8 9">
    <name type="scientific">Ovis aries</name>
    <name type="common">Sheep</name>
    <dbReference type="NCBI Taxonomy" id="9940"/>
    <lineage>
        <taxon>Eukaryota</taxon>
        <taxon>Metazoa</taxon>
        <taxon>Chordata</taxon>
        <taxon>Craniata</taxon>
        <taxon>Vertebrata</taxon>
        <taxon>Euteleostomi</taxon>
        <taxon>Mammalia</taxon>
        <taxon>Eutheria</taxon>
        <taxon>Laurasiatheria</taxon>
        <taxon>Artiodactyla</taxon>
        <taxon>Ruminantia</taxon>
        <taxon>Pecora</taxon>
        <taxon>Bovidae</taxon>
        <taxon>Caprinae</taxon>
        <taxon>Ovis</taxon>
    </lineage>
</organism>